<dbReference type="AlphaFoldDB" id="A0AAD7CWC9"/>
<dbReference type="EMBL" id="JARKIE010000203">
    <property type="protein sequence ID" value="KAJ7667258.1"/>
    <property type="molecule type" value="Genomic_DNA"/>
</dbReference>
<evidence type="ECO:0000256" key="1">
    <source>
        <dbReference type="SAM" id="MobiDB-lite"/>
    </source>
</evidence>
<name>A0AAD7CWC9_MYCRO</name>
<protein>
    <submittedName>
        <fullName evidence="2">Uncharacterized protein</fullName>
    </submittedName>
</protein>
<reference evidence="2" key="1">
    <citation type="submission" date="2023-03" db="EMBL/GenBank/DDBJ databases">
        <title>Massive genome expansion in bonnet fungi (Mycena s.s.) driven by repeated elements and novel gene families across ecological guilds.</title>
        <authorList>
            <consortium name="Lawrence Berkeley National Laboratory"/>
            <person name="Harder C.B."/>
            <person name="Miyauchi S."/>
            <person name="Viragh M."/>
            <person name="Kuo A."/>
            <person name="Thoen E."/>
            <person name="Andreopoulos B."/>
            <person name="Lu D."/>
            <person name="Skrede I."/>
            <person name="Drula E."/>
            <person name="Henrissat B."/>
            <person name="Morin E."/>
            <person name="Kohler A."/>
            <person name="Barry K."/>
            <person name="LaButti K."/>
            <person name="Morin E."/>
            <person name="Salamov A."/>
            <person name="Lipzen A."/>
            <person name="Mereny Z."/>
            <person name="Hegedus B."/>
            <person name="Baldrian P."/>
            <person name="Stursova M."/>
            <person name="Weitz H."/>
            <person name="Taylor A."/>
            <person name="Grigoriev I.V."/>
            <person name="Nagy L.G."/>
            <person name="Martin F."/>
            <person name="Kauserud H."/>
        </authorList>
    </citation>
    <scope>NUCLEOTIDE SEQUENCE</scope>
    <source>
        <strain evidence="2">CBHHK067</strain>
    </source>
</reference>
<feature type="region of interest" description="Disordered" evidence="1">
    <location>
        <begin position="35"/>
        <end position="69"/>
    </location>
</feature>
<feature type="compositionally biased region" description="Acidic residues" evidence="1">
    <location>
        <begin position="54"/>
        <end position="69"/>
    </location>
</feature>
<gene>
    <name evidence="2" type="ORF">B0H17DRAFT_1142844</name>
</gene>
<evidence type="ECO:0000313" key="2">
    <source>
        <dbReference type="EMBL" id="KAJ7667258.1"/>
    </source>
</evidence>
<keyword evidence="3" id="KW-1185">Reference proteome</keyword>
<sequence length="116" mass="12699">MSYIPAGGKFVGGHQWTLLALGSRWRISHAIGRRWMQSGNGSDSGGGSGGDSESSSELEDKDEEEDEDEYSFSFSLMQVSCLDAAWISLCGPGKRPRDRKLQPNINNVTRVNCLSE</sequence>
<proteinExistence type="predicted"/>
<dbReference type="Proteomes" id="UP001221757">
    <property type="component" value="Unassembled WGS sequence"/>
</dbReference>
<organism evidence="2 3">
    <name type="scientific">Mycena rosella</name>
    <name type="common">Pink bonnet</name>
    <name type="synonym">Agaricus rosellus</name>
    <dbReference type="NCBI Taxonomy" id="1033263"/>
    <lineage>
        <taxon>Eukaryota</taxon>
        <taxon>Fungi</taxon>
        <taxon>Dikarya</taxon>
        <taxon>Basidiomycota</taxon>
        <taxon>Agaricomycotina</taxon>
        <taxon>Agaricomycetes</taxon>
        <taxon>Agaricomycetidae</taxon>
        <taxon>Agaricales</taxon>
        <taxon>Marasmiineae</taxon>
        <taxon>Mycenaceae</taxon>
        <taxon>Mycena</taxon>
    </lineage>
</organism>
<evidence type="ECO:0000313" key="3">
    <source>
        <dbReference type="Proteomes" id="UP001221757"/>
    </source>
</evidence>
<accession>A0AAD7CWC9</accession>
<comment type="caution">
    <text evidence="2">The sequence shown here is derived from an EMBL/GenBank/DDBJ whole genome shotgun (WGS) entry which is preliminary data.</text>
</comment>